<keyword evidence="3" id="KW-1185">Reference proteome</keyword>
<dbReference type="AlphaFoldDB" id="D8TVM3"/>
<proteinExistence type="predicted"/>
<feature type="region of interest" description="Disordered" evidence="1">
    <location>
        <begin position="147"/>
        <end position="230"/>
    </location>
</feature>
<organism evidence="3">
    <name type="scientific">Volvox carteri f. nagariensis</name>
    <dbReference type="NCBI Taxonomy" id="3068"/>
    <lineage>
        <taxon>Eukaryota</taxon>
        <taxon>Viridiplantae</taxon>
        <taxon>Chlorophyta</taxon>
        <taxon>core chlorophytes</taxon>
        <taxon>Chlorophyceae</taxon>
        <taxon>CS clade</taxon>
        <taxon>Chlamydomonadales</taxon>
        <taxon>Volvocaceae</taxon>
        <taxon>Volvox</taxon>
    </lineage>
</organism>
<evidence type="ECO:0000256" key="1">
    <source>
        <dbReference type="SAM" id="MobiDB-lite"/>
    </source>
</evidence>
<reference evidence="2 3" key="1">
    <citation type="journal article" date="2010" name="Science">
        <title>Genomic analysis of organismal complexity in the multicellular green alga Volvox carteri.</title>
        <authorList>
            <person name="Prochnik S.E."/>
            <person name="Umen J."/>
            <person name="Nedelcu A.M."/>
            <person name="Hallmann A."/>
            <person name="Miller S.M."/>
            <person name="Nishii I."/>
            <person name="Ferris P."/>
            <person name="Kuo A."/>
            <person name="Mitros T."/>
            <person name="Fritz-Laylin L.K."/>
            <person name="Hellsten U."/>
            <person name="Chapman J."/>
            <person name="Simakov O."/>
            <person name="Rensing S.A."/>
            <person name="Terry A."/>
            <person name="Pangilinan J."/>
            <person name="Kapitonov V."/>
            <person name="Jurka J."/>
            <person name="Salamov A."/>
            <person name="Shapiro H."/>
            <person name="Schmutz J."/>
            <person name="Grimwood J."/>
            <person name="Lindquist E."/>
            <person name="Lucas S."/>
            <person name="Grigoriev I.V."/>
            <person name="Schmitt R."/>
            <person name="Kirk D."/>
            <person name="Rokhsar D.S."/>
        </authorList>
    </citation>
    <scope>NUCLEOTIDE SEQUENCE [LARGE SCALE GENOMIC DNA]</scope>
    <source>
        <strain evidence="3">f. Nagariensis / Eve</strain>
    </source>
</reference>
<protein>
    <submittedName>
        <fullName evidence="2">Uncharacterized protein</fullName>
    </submittedName>
</protein>
<feature type="compositionally biased region" description="Polar residues" evidence="1">
    <location>
        <begin position="163"/>
        <end position="175"/>
    </location>
</feature>
<sequence length="573" mass="60129">MDFDKLNTSRIGACKRSLPFEHHVTRELKRVKDCAQEEQVAAPVVTAPLSSRLKRPLEDCEIVTEKEICAAGGAAVNFSPANSEGGSRSASALGDRTRVLQSSDLENSIAILSGALRWRSPVKPYKMPRLHGPRLPTAVRGIVDVGIETGNHDDQPGRHSQHPNHQNQNASTDATGCTAELAQCHQQQAQQQPGVASVNPVGQHPQGPSGGHTQPTGAVPVAQQQQQQQHEWGRLFSALSLGGPAHSCLRSDPVWAAATSNREGRGGVSSSATSRGYISGGQGVEQPKARCAPVGSNNCRGSSGSSQATPVICDGSNTCMAPYPNQPIGSVMVGTSPCGDAQGPLPGPALMGADLTSLAIGPPPLTASPSGSAVSGTPYSVVPISPWHQSEPGMGSEAVVGMSLVKAVAEPGPVMPGLASGSQLERYTGRAVSGSVAARCGGFLAQEALGSRAARRQASRRMGRLSGRTRGPGKREAEWGRLGLIHTGSAATFPGAVGRTRRARRRGVEQHRRRVRRRAHTRSVASAGPRLLVVLQRRRHQMAAGNAPFHARMSNAEVNDHVDACVRVLSSDM</sequence>
<feature type="compositionally biased region" description="Low complexity" evidence="1">
    <location>
        <begin position="182"/>
        <end position="192"/>
    </location>
</feature>
<feature type="compositionally biased region" description="Basic residues" evidence="1">
    <location>
        <begin position="454"/>
        <end position="463"/>
    </location>
</feature>
<gene>
    <name evidence="2" type="ORF">VOLCADRAFT_104660</name>
</gene>
<accession>D8TVM3</accession>
<dbReference type="RefSeq" id="XP_002950407.1">
    <property type="nucleotide sequence ID" value="XM_002950361.1"/>
</dbReference>
<dbReference type="OrthoDB" id="551540at2759"/>
<feature type="region of interest" description="Disordered" evidence="1">
    <location>
        <begin position="454"/>
        <end position="475"/>
    </location>
</feature>
<evidence type="ECO:0000313" key="3">
    <source>
        <dbReference type="Proteomes" id="UP000001058"/>
    </source>
</evidence>
<dbReference type="GeneID" id="9619748"/>
<dbReference type="KEGG" id="vcn:VOLCADRAFT_104660"/>
<feature type="compositionally biased region" description="Basic residues" evidence="1">
    <location>
        <begin position="499"/>
        <end position="521"/>
    </location>
</feature>
<feature type="region of interest" description="Disordered" evidence="1">
    <location>
        <begin position="498"/>
        <end position="523"/>
    </location>
</feature>
<evidence type="ECO:0000313" key="2">
    <source>
        <dbReference type="EMBL" id="EFJ48608.1"/>
    </source>
</evidence>
<name>D8TVM3_VOLCA</name>
<dbReference type="EMBL" id="GL378339">
    <property type="protein sequence ID" value="EFJ48608.1"/>
    <property type="molecule type" value="Genomic_DNA"/>
</dbReference>
<dbReference type="InParanoid" id="D8TVM3"/>
<dbReference type="Proteomes" id="UP000001058">
    <property type="component" value="Unassembled WGS sequence"/>
</dbReference>